<keyword evidence="4" id="KW-1185">Reference proteome</keyword>
<dbReference type="EMBL" id="CAJNOQ010002441">
    <property type="protein sequence ID" value="CAF0958491.1"/>
    <property type="molecule type" value="Genomic_DNA"/>
</dbReference>
<dbReference type="CDD" id="cd01650">
    <property type="entry name" value="RT_nLTR_like"/>
    <property type="match status" value="1"/>
</dbReference>
<dbReference type="SUPFAM" id="SSF56672">
    <property type="entry name" value="DNA/RNA polymerases"/>
    <property type="match status" value="1"/>
</dbReference>
<gene>
    <name evidence="2" type="ORF">GPM918_LOCUS11628</name>
    <name evidence="3" type="ORF">SRO942_LOCUS11629</name>
</gene>
<evidence type="ECO:0000313" key="4">
    <source>
        <dbReference type="Proteomes" id="UP000663829"/>
    </source>
</evidence>
<dbReference type="InterPro" id="IPR043502">
    <property type="entry name" value="DNA/RNA_pol_sf"/>
</dbReference>
<dbReference type="Pfam" id="PF00078">
    <property type="entry name" value="RVT_1"/>
    <property type="match status" value="1"/>
</dbReference>
<evidence type="ECO:0000313" key="3">
    <source>
        <dbReference type="EMBL" id="CAF3733357.1"/>
    </source>
</evidence>
<evidence type="ECO:0000259" key="1">
    <source>
        <dbReference type="Pfam" id="PF00078"/>
    </source>
</evidence>
<dbReference type="EMBL" id="CAJOBC010002441">
    <property type="protein sequence ID" value="CAF3733357.1"/>
    <property type="molecule type" value="Genomic_DNA"/>
</dbReference>
<proteinExistence type="predicted"/>
<evidence type="ECO:0000313" key="2">
    <source>
        <dbReference type="EMBL" id="CAF0958491.1"/>
    </source>
</evidence>
<dbReference type="AlphaFoldDB" id="A0A814DHL1"/>
<dbReference type="PANTHER" id="PTHR19446">
    <property type="entry name" value="REVERSE TRANSCRIPTASES"/>
    <property type="match status" value="1"/>
</dbReference>
<protein>
    <recommendedName>
        <fullName evidence="1">Reverse transcriptase domain-containing protein</fullName>
    </recommendedName>
</protein>
<accession>A0A814DHL1</accession>
<name>A0A814DHL1_9BILA</name>
<dbReference type="OrthoDB" id="8963319at2759"/>
<dbReference type="Proteomes" id="UP000663829">
    <property type="component" value="Unassembled WGS sequence"/>
</dbReference>
<feature type="domain" description="Reverse transcriptase" evidence="1">
    <location>
        <begin position="203"/>
        <end position="306"/>
    </location>
</feature>
<dbReference type="InterPro" id="IPR000477">
    <property type="entry name" value="RT_dom"/>
</dbReference>
<organism evidence="2 4">
    <name type="scientific">Didymodactylos carnosus</name>
    <dbReference type="NCBI Taxonomy" id="1234261"/>
    <lineage>
        <taxon>Eukaryota</taxon>
        <taxon>Metazoa</taxon>
        <taxon>Spiralia</taxon>
        <taxon>Gnathifera</taxon>
        <taxon>Rotifera</taxon>
        <taxon>Eurotatoria</taxon>
        <taxon>Bdelloidea</taxon>
        <taxon>Philodinida</taxon>
        <taxon>Philodinidae</taxon>
        <taxon>Didymodactylos</taxon>
    </lineage>
</organism>
<reference evidence="2" key="1">
    <citation type="submission" date="2021-02" db="EMBL/GenBank/DDBJ databases">
        <authorList>
            <person name="Nowell W R."/>
        </authorList>
    </citation>
    <scope>NUCLEOTIDE SEQUENCE</scope>
</reference>
<comment type="caution">
    <text evidence="2">The sequence shown here is derived from an EMBL/GenBank/DDBJ whole genome shotgun (WGS) entry which is preliminary data.</text>
</comment>
<dbReference type="Proteomes" id="UP000681722">
    <property type="component" value="Unassembled WGS sequence"/>
</dbReference>
<sequence length="310" mass="35676">MSKGNWQLIENRNKIKVKAQENEITFKEYKLLDKEITKAARRDKNKWMADIAKEAEVAAEKGKTRKLYKLVNEICTKHKVANELPVKSTDGTLITTAEGKKDRWGEYFEHLLNRPNPEQQAVLEEGKSWLLDIKKDAITLNEVKQAIRKSKNNKALGVDKISAEMLKAGGDIIAKRLQKLLNQIWKQNKSPKQFKRGIIVKLPKKGDLRDPNNWRGITLLLIPGKVLCGILADRIRPATEKALRKEQAGFRPNRGCSDQIFTLRRIIEKSINKRYGIILNFIDFEKAFNSIHQESLWEILKSYGIPIKII</sequence>